<name>A0ABS1U4S3_9PROT</name>
<keyword evidence="2" id="KW-1185">Reference proteome</keyword>
<evidence type="ECO:0000313" key="1">
    <source>
        <dbReference type="EMBL" id="MBL6079699.1"/>
    </source>
</evidence>
<gene>
    <name evidence="1" type="ORF">JMJ56_16900</name>
</gene>
<evidence type="ECO:0000313" key="2">
    <source>
        <dbReference type="Proteomes" id="UP000660885"/>
    </source>
</evidence>
<proteinExistence type="predicted"/>
<reference evidence="1 2" key="1">
    <citation type="submission" date="2021-01" db="EMBL/GenBank/DDBJ databases">
        <title>Belnapia mucosa sp. nov. and Belnapia arida sp. nov., isolated from the Tabernas Desert (Almeria, Spain).</title>
        <authorList>
            <person name="Molina-Menor E."/>
            <person name="Vidal-Verdu A."/>
            <person name="Calonge A."/>
            <person name="Satari L."/>
            <person name="Pereto J."/>
            <person name="Porcar M."/>
        </authorList>
    </citation>
    <scope>NUCLEOTIDE SEQUENCE [LARGE SCALE GENOMIC DNA]</scope>
    <source>
        <strain evidence="1 2">T18</strain>
    </source>
</reference>
<comment type="caution">
    <text evidence="1">The sequence shown here is derived from an EMBL/GenBank/DDBJ whole genome shotgun (WGS) entry which is preliminary data.</text>
</comment>
<dbReference type="EMBL" id="JAETWB010000008">
    <property type="protein sequence ID" value="MBL6079699.1"/>
    <property type="molecule type" value="Genomic_DNA"/>
</dbReference>
<accession>A0ABS1U4S3</accession>
<dbReference type="Proteomes" id="UP000660885">
    <property type="component" value="Unassembled WGS sequence"/>
</dbReference>
<protein>
    <submittedName>
        <fullName evidence="1">Uncharacterized protein</fullName>
    </submittedName>
</protein>
<sequence length="338" mass="35675">MNSEVTAIDPMDPWCANLLHAPGARLCKIIHPGADPVPAQLPLLYDMHPAAVRTLGEVRSLLAHLVQARDCCIVRAAPANLSRMLKVRRLLHLDPETGEVPTLRNVPRALVALDIDGTPLPDGCDPRDLAACYAAVVPTLPPELRCAGCVVQATGSHGIKPGIRIRLWFLLDRPCWGADLAAWLAEVPGLDPTCFRPAQVIYTAPPIFADGAVDPMPSRLLTVPGTAAIPPLLEMYQRPPPPPPGAAMRQWSNGGQQRTVARFAALLRTVAEAAEGTRHCTLYWAACRAGEMVASGDLGRAAAADALAHAAMSGGGKDAANARKTASAGIARGIVECA</sequence>
<organism evidence="1 2">
    <name type="scientific">Belnapia arida</name>
    <dbReference type="NCBI Taxonomy" id="2804533"/>
    <lineage>
        <taxon>Bacteria</taxon>
        <taxon>Pseudomonadati</taxon>
        <taxon>Pseudomonadota</taxon>
        <taxon>Alphaproteobacteria</taxon>
        <taxon>Acetobacterales</taxon>
        <taxon>Roseomonadaceae</taxon>
        <taxon>Belnapia</taxon>
    </lineage>
</organism>
<dbReference type="RefSeq" id="WP_202832949.1">
    <property type="nucleotide sequence ID" value="NZ_JAETWB010000008.1"/>
</dbReference>